<comment type="caution">
    <text evidence="1">The sequence shown here is derived from an EMBL/GenBank/DDBJ whole genome shotgun (WGS) entry which is preliminary data.</text>
</comment>
<dbReference type="AlphaFoldDB" id="A0A8J8TR11"/>
<sequence>MIDRLLDGPVGRRDRLPARPLGDDHRLRWEVGRLVCGRLVGLRQHLLEAVVIPRDPHGVVGGGRPRSIPLDFTVDLGR</sequence>
<proteinExistence type="predicted"/>
<name>A0A8J8TR11_9EURY</name>
<protein>
    <submittedName>
        <fullName evidence="1">Uncharacterized protein</fullName>
    </submittedName>
</protein>
<reference evidence="1" key="1">
    <citation type="submission" date="2017-11" db="EMBL/GenBank/DDBJ databases">
        <authorList>
            <person name="Kajale S.C."/>
            <person name="Sharma A."/>
        </authorList>
    </citation>
    <scope>NUCLEOTIDE SEQUENCE</scope>
    <source>
        <strain evidence="1">LS1_42</strain>
    </source>
</reference>
<keyword evidence="2" id="KW-1185">Reference proteome</keyword>
<dbReference type="RefSeq" id="WP_148859403.1">
    <property type="nucleotide sequence ID" value="NZ_PHNJ01000011.1"/>
</dbReference>
<evidence type="ECO:0000313" key="2">
    <source>
        <dbReference type="Proteomes" id="UP000766904"/>
    </source>
</evidence>
<gene>
    <name evidence="1" type="ORF">CV102_18275</name>
</gene>
<dbReference type="EMBL" id="PHNJ01000011">
    <property type="protein sequence ID" value="TYL37254.1"/>
    <property type="molecule type" value="Genomic_DNA"/>
</dbReference>
<organism evidence="1 2">
    <name type="scientific">Natronococcus pandeyae</name>
    <dbReference type="NCBI Taxonomy" id="2055836"/>
    <lineage>
        <taxon>Archaea</taxon>
        <taxon>Methanobacteriati</taxon>
        <taxon>Methanobacteriota</taxon>
        <taxon>Stenosarchaea group</taxon>
        <taxon>Halobacteria</taxon>
        <taxon>Halobacteriales</taxon>
        <taxon>Natrialbaceae</taxon>
        <taxon>Natronococcus</taxon>
    </lineage>
</organism>
<dbReference type="Proteomes" id="UP000766904">
    <property type="component" value="Unassembled WGS sequence"/>
</dbReference>
<evidence type="ECO:0000313" key="1">
    <source>
        <dbReference type="EMBL" id="TYL37254.1"/>
    </source>
</evidence>
<accession>A0A8J8TR11</accession>